<feature type="compositionally biased region" description="Low complexity" evidence="1">
    <location>
        <begin position="137"/>
        <end position="156"/>
    </location>
</feature>
<accession>A0AAD7HAD3</accession>
<evidence type="ECO:0000256" key="1">
    <source>
        <dbReference type="SAM" id="MobiDB-lite"/>
    </source>
</evidence>
<comment type="caution">
    <text evidence="2">The sequence shown here is derived from an EMBL/GenBank/DDBJ whole genome shotgun (WGS) entry which is preliminary data.</text>
</comment>
<feature type="compositionally biased region" description="Polar residues" evidence="1">
    <location>
        <begin position="109"/>
        <end position="120"/>
    </location>
</feature>
<organism evidence="2 3">
    <name type="scientific">Mycena metata</name>
    <dbReference type="NCBI Taxonomy" id="1033252"/>
    <lineage>
        <taxon>Eukaryota</taxon>
        <taxon>Fungi</taxon>
        <taxon>Dikarya</taxon>
        <taxon>Basidiomycota</taxon>
        <taxon>Agaricomycotina</taxon>
        <taxon>Agaricomycetes</taxon>
        <taxon>Agaricomycetidae</taxon>
        <taxon>Agaricales</taxon>
        <taxon>Marasmiineae</taxon>
        <taxon>Mycenaceae</taxon>
        <taxon>Mycena</taxon>
    </lineage>
</organism>
<feature type="compositionally biased region" description="Basic and acidic residues" evidence="1">
    <location>
        <begin position="25"/>
        <end position="38"/>
    </location>
</feature>
<dbReference type="AlphaFoldDB" id="A0AAD7HAD3"/>
<dbReference type="EMBL" id="JARKIB010000300">
    <property type="protein sequence ID" value="KAJ7715893.1"/>
    <property type="molecule type" value="Genomic_DNA"/>
</dbReference>
<evidence type="ECO:0000313" key="2">
    <source>
        <dbReference type="EMBL" id="KAJ7715893.1"/>
    </source>
</evidence>
<dbReference type="Proteomes" id="UP001215598">
    <property type="component" value="Unassembled WGS sequence"/>
</dbReference>
<proteinExistence type="predicted"/>
<gene>
    <name evidence="2" type="ORF">B0H16DRAFT_1898569</name>
</gene>
<sequence>MTTPEIVSSATTRLKVYFEFQAERQKAEEGETAPDRHTTASRRASFLNRQTTPAAACPPALQDIGDGEGMNPRTHQRAIADPIRTRCSPAQQTDAARPPAPVPKLDPNGTETQYPTNAHSTPPPPGAFSMRANEPPAGSASSVALTAAAVGAGATARHTESPRASTPAPRFPMAPPHRETSTPPACEAPSIPRVGAGDDAAETLTPLPVHVKSRSRSGKNEREQRSLLRVRVPLSRSPFAPFLHPDTVPARKYFNLTPQSGASTHHGILTALPPHSLTSITPCQLPVNVHPLALIVIDIKLAATTSQIQVYRRIVYSRAIPLHPPPPPPRPFAIHINYPPPTFSPAVHDATTLCNVSEFLNPVQYRHVMCQDFVLLGLSMV</sequence>
<reference evidence="2" key="1">
    <citation type="submission" date="2023-03" db="EMBL/GenBank/DDBJ databases">
        <title>Massive genome expansion in bonnet fungi (Mycena s.s.) driven by repeated elements and novel gene families across ecological guilds.</title>
        <authorList>
            <consortium name="Lawrence Berkeley National Laboratory"/>
            <person name="Harder C.B."/>
            <person name="Miyauchi S."/>
            <person name="Viragh M."/>
            <person name="Kuo A."/>
            <person name="Thoen E."/>
            <person name="Andreopoulos B."/>
            <person name="Lu D."/>
            <person name="Skrede I."/>
            <person name="Drula E."/>
            <person name="Henrissat B."/>
            <person name="Morin E."/>
            <person name="Kohler A."/>
            <person name="Barry K."/>
            <person name="LaButti K."/>
            <person name="Morin E."/>
            <person name="Salamov A."/>
            <person name="Lipzen A."/>
            <person name="Mereny Z."/>
            <person name="Hegedus B."/>
            <person name="Baldrian P."/>
            <person name="Stursova M."/>
            <person name="Weitz H."/>
            <person name="Taylor A."/>
            <person name="Grigoriev I.V."/>
            <person name="Nagy L.G."/>
            <person name="Martin F."/>
            <person name="Kauserud H."/>
        </authorList>
    </citation>
    <scope>NUCLEOTIDE SEQUENCE</scope>
    <source>
        <strain evidence="2">CBHHK182m</strain>
    </source>
</reference>
<protein>
    <submittedName>
        <fullName evidence="2">Uncharacterized protein</fullName>
    </submittedName>
</protein>
<name>A0AAD7HAD3_9AGAR</name>
<evidence type="ECO:0000313" key="3">
    <source>
        <dbReference type="Proteomes" id="UP001215598"/>
    </source>
</evidence>
<feature type="region of interest" description="Disordered" evidence="1">
    <location>
        <begin position="25"/>
        <end position="226"/>
    </location>
</feature>
<keyword evidence="3" id="KW-1185">Reference proteome</keyword>